<dbReference type="Pfam" id="PF04717">
    <property type="entry name" value="Phage_base_V"/>
    <property type="match status" value="1"/>
</dbReference>
<dbReference type="Gene3D" id="2.30.110.50">
    <property type="match status" value="1"/>
</dbReference>
<dbReference type="KEGG" id="agl:PYTT_1295"/>
<dbReference type="NCBIfam" id="TIGR01646">
    <property type="entry name" value="vgr_GE"/>
    <property type="match status" value="1"/>
</dbReference>
<dbReference type="OrthoDB" id="9762420at2"/>
<dbReference type="SUPFAM" id="SSF69279">
    <property type="entry name" value="Phage tail proteins"/>
    <property type="match status" value="1"/>
</dbReference>
<keyword evidence="3" id="KW-1185">Reference proteome</keyword>
<evidence type="ECO:0000259" key="1">
    <source>
        <dbReference type="Pfam" id="PF04717"/>
    </source>
</evidence>
<dbReference type="STRING" id="1679444.PYTT_1295"/>
<dbReference type="Gene3D" id="3.55.50.10">
    <property type="entry name" value="Baseplate protein-like domains"/>
    <property type="match status" value="1"/>
</dbReference>
<gene>
    <name evidence="2" type="ORF">PYTT_1295</name>
</gene>
<name>A0A1C7PG67_9BACT</name>
<dbReference type="Proteomes" id="UP000176204">
    <property type="component" value="Chromosome I"/>
</dbReference>
<dbReference type="PATRIC" id="fig|1679444.3.peg.2883"/>
<feature type="domain" description="Gp5/Type VI secretion system Vgr protein OB-fold" evidence="1">
    <location>
        <begin position="372"/>
        <end position="446"/>
    </location>
</feature>
<dbReference type="InterPro" id="IPR006531">
    <property type="entry name" value="Gp5/Vgr_OB"/>
</dbReference>
<protein>
    <submittedName>
        <fullName evidence="2">Phage late control gene d protein (Gpd)</fullName>
    </submittedName>
</protein>
<evidence type="ECO:0000313" key="3">
    <source>
        <dbReference type="Proteomes" id="UP000176204"/>
    </source>
</evidence>
<dbReference type="SUPFAM" id="SSF69255">
    <property type="entry name" value="gp5 N-terminal domain-like"/>
    <property type="match status" value="1"/>
</dbReference>
<dbReference type="InterPro" id="IPR006533">
    <property type="entry name" value="T6SS_Vgr_RhsGE"/>
</dbReference>
<reference evidence="3" key="1">
    <citation type="submission" date="2016-09" db="EMBL/GenBank/DDBJ databases">
        <authorList>
            <person name="Koehorst J."/>
        </authorList>
    </citation>
    <scope>NUCLEOTIDE SEQUENCE [LARGE SCALE GENOMIC DNA]</scope>
</reference>
<dbReference type="AlphaFoldDB" id="A0A1C7PG67"/>
<dbReference type="Gene3D" id="2.40.50.230">
    <property type="entry name" value="Gp5 N-terminal domain"/>
    <property type="match status" value="1"/>
</dbReference>
<organism evidence="2 3">
    <name type="scientific">Akkermansia glycaniphila</name>
    <dbReference type="NCBI Taxonomy" id="1679444"/>
    <lineage>
        <taxon>Bacteria</taxon>
        <taxon>Pseudomonadati</taxon>
        <taxon>Verrucomicrobiota</taxon>
        <taxon>Verrucomicrobiia</taxon>
        <taxon>Verrucomicrobiales</taxon>
        <taxon>Akkermansiaceae</taxon>
        <taxon>Akkermansia</taxon>
    </lineage>
</organism>
<proteinExistence type="predicted"/>
<evidence type="ECO:0000313" key="2">
    <source>
        <dbReference type="EMBL" id="SEH86417.1"/>
    </source>
</evidence>
<dbReference type="EMBL" id="LT629973">
    <property type="protein sequence ID" value="SEH86417.1"/>
    <property type="molecule type" value="Genomic_DNA"/>
</dbReference>
<sequence length="591" mass="64239">MEKSPSVYKDRVLAWSVYSNGKRLDDSHELISASIRLELNRIGMATLKFNAGDLDKQVFPETDAACFKPGSTIRFDAGDVNHQDTLFEGIVTEVGIRAGRGERAHMVVECRDCAYPATQGRKNRIFEKKKDSEMIKEALSDYGSVKADATAYQHPEMVQYYCTDWDFALSRADACGLFICVKGKEIMAIKPKVSSSPVLTVTCGLDMIAFDGSLSGGEQFARYSGISWDPSQQKQVKIASAAPALNKQGDLQPGDIACGGDLLLQTDAPIEGDALKEWVNSMALKAGLSRYQGSFSFYGSPEVEPGCLIALKGLGKRFNGNVFIGSVHHSIENNEWVTEAGIGVRPSMITEEPDVASPPGAGFLPGLEGLHTGVVTQLHDDPRQECRIRVELPWMDGSKKALWARFSSPYATAAAGGLFLPEKGDEVLVGFINHDPCHPVVLGSLYGKKHQPPFGFEQDNDIKTVTTREKLELKFDEKQKTIILHTPGKNTVEINDEKKSIRLCDEHKNEICMDKDGISLSSAKDIFLKSKGDIVAKACSKAEISANSDIVITGTNVKASAKVSFTIKGNASTELSASGQTVIKGAMVMIN</sequence>
<dbReference type="RefSeq" id="WP_067775490.1">
    <property type="nucleotide sequence ID" value="NZ_LIGX01000022.1"/>
</dbReference>
<accession>A0A1C7PG67</accession>
<dbReference type="InterPro" id="IPR037026">
    <property type="entry name" value="Vgr_OB-fold_dom_sf"/>
</dbReference>